<proteinExistence type="inferred from homology"/>
<dbReference type="Gene3D" id="3.30.420.270">
    <property type="match status" value="1"/>
</dbReference>
<feature type="transmembrane region" description="Helical" evidence="11">
    <location>
        <begin position="20"/>
        <end position="39"/>
    </location>
</feature>
<evidence type="ECO:0000256" key="10">
    <source>
        <dbReference type="RuleBase" id="RU003879"/>
    </source>
</evidence>
<comment type="similarity">
    <text evidence="2 10">Belongs to the ExbD/TolR family.</text>
</comment>
<keyword evidence="7 10" id="KW-0653">Protein transport</keyword>
<evidence type="ECO:0000256" key="4">
    <source>
        <dbReference type="ARBA" id="ARBA00022475"/>
    </source>
</evidence>
<evidence type="ECO:0000256" key="5">
    <source>
        <dbReference type="ARBA" id="ARBA00022519"/>
    </source>
</evidence>
<accession>A0A7S7NQX0</accession>
<dbReference type="PANTHER" id="PTHR30558:SF12">
    <property type="entry name" value="BIOPOLYMER TRANSPORT PROTEIN EXBD"/>
    <property type="match status" value="1"/>
</dbReference>
<organism evidence="12 13">
    <name type="scientific">Paludibaculum fermentans</name>
    <dbReference type="NCBI Taxonomy" id="1473598"/>
    <lineage>
        <taxon>Bacteria</taxon>
        <taxon>Pseudomonadati</taxon>
        <taxon>Acidobacteriota</taxon>
        <taxon>Terriglobia</taxon>
        <taxon>Bryobacterales</taxon>
        <taxon>Bryobacteraceae</taxon>
        <taxon>Paludibaculum</taxon>
    </lineage>
</organism>
<evidence type="ECO:0000256" key="1">
    <source>
        <dbReference type="ARBA" id="ARBA00004249"/>
    </source>
</evidence>
<evidence type="ECO:0000256" key="3">
    <source>
        <dbReference type="ARBA" id="ARBA00022448"/>
    </source>
</evidence>
<evidence type="ECO:0000313" key="13">
    <source>
        <dbReference type="Proteomes" id="UP000593892"/>
    </source>
</evidence>
<dbReference type="PANTHER" id="PTHR30558">
    <property type="entry name" value="EXBD MEMBRANE COMPONENT OF PMF-DRIVEN MACROMOLECULE IMPORT SYSTEM"/>
    <property type="match status" value="1"/>
</dbReference>
<dbReference type="GO" id="GO:0015031">
    <property type="term" value="P:protein transport"/>
    <property type="evidence" value="ECO:0007669"/>
    <property type="project" value="UniProtKB-KW"/>
</dbReference>
<evidence type="ECO:0000256" key="6">
    <source>
        <dbReference type="ARBA" id="ARBA00022692"/>
    </source>
</evidence>
<evidence type="ECO:0000313" key="12">
    <source>
        <dbReference type="EMBL" id="QOY88069.1"/>
    </source>
</evidence>
<keyword evidence="6 10" id="KW-0812">Transmembrane</keyword>
<dbReference type="Pfam" id="PF02472">
    <property type="entry name" value="ExbD"/>
    <property type="match status" value="1"/>
</dbReference>
<protein>
    <submittedName>
        <fullName evidence="12">Biopolymer transporter ExbD</fullName>
    </submittedName>
</protein>
<keyword evidence="9 11" id="KW-0472">Membrane</keyword>
<dbReference type="EMBL" id="CP063849">
    <property type="protein sequence ID" value="QOY88069.1"/>
    <property type="molecule type" value="Genomic_DNA"/>
</dbReference>
<comment type="subcellular location">
    <subcellularLocation>
        <location evidence="1">Cell inner membrane</location>
        <topology evidence="1">Single-pass type II membrane protein</topology>
    </subcellularLocation>
    <subcellularLocation>
        <location evidence="10">Cell membrane</location>
        <topology evidence="10">Single-pass type II membrane protein</topology>
    </subcellularLocation>
</comment>
<keyword evidence="5" id="KW-0997">Cell inner membrane</keyword>
<evidence type="ECO:0000256" key="8">
    <source>
        <dbReference type="ARBA" id="ARBA00022989"/>
    </source>
</evidence>
<dbReference type="Proteomes" id="UP000593892">
    <property type="component" value="Chromosome"/>
</dbReference>
<evidence type="ECO:0000256" key="7">
    <source>
        <dbReference type="ARBA" id="ARBA00022927"/>
    </source>
</evidence>
<evidence type="ECO:0000256" key="11">
    <source>
        <dbReference type="SAM" id="Phobius"/>
    </source>
</evidence>
<sequence length="141" mass="15311">MGMAVGGDGGGPKSEINMTPLIDVLLVLLIIFMVITPLTPKGLEATIPQPPPPNSPPPPVDRTVVIIINKDRSMMLNTEPISEERLAERLLDVFKTRAERICFVKADPDLEFQYVAKAIDIAKGAQMDKVGLMTAKMEAGE</sequence>
<keyword evidence="3 10" id="KW-0813">Transport</keyword>
<evidence type="ECO:0000256" key="9">
    <source>
        <dbReference type="ARBA" id="ARBA00023136"/>
    </source>
</evidence>
<reference evidence="12 13" key="1">
    <citation type="submission" date="2020-10" db="EMBL/GenBank/DDBJ databases">
        <title>Complete genome sequence of Paludibaculum fermentans P105T, a facultatively anaerobic acidobacterium capable of dissimilatory Fe(III) reduction.</title>
        <authorList>
            <person name="Dedysh S.N."/>
            <person name="Beletsky A.V."/>
            <person name="Kulichevskaya I.S."/>
            <person name="Mardanov A.V."/>
            <person name="Ravin N.V."/>
        </authorList>
    </citation>
    <scope>NUCLEOTIDE SEQUENCE [LARGE SCALE GENOMIC DNA]</scope>
    <source>
        <strain evidence="12 13">P105</strain>
    </source>
</reference>
<dbReference type="GO" id="GO:0022857">
    <property type="term" value="F:transmembrane transporter activity"/>
    <property type="evidence" value="ECO:0007669"/>
    <property type="project" value="InterPro"/>
</dbReference>
<gene>
    <name evidence="12" type="ORF">IRI77_35930</name>
</gene>
<dbReference type="InterPro" id="IPR003400">
    <property type="entry name" value="ExbD"/>
</dbReference>
<name>A0A7S7NQX0_PALFE</name>
<dbReference type="AlphaFoldDB" id="A0A7S7NQX0"/>
<dbReference type="GO" id="GO:0005886">
    <property type="term" value="C:plasma membrane"/>
    <property type="evidence" value="ECO:0007669"/>
    <property type="project" value="UniProtKB-SubCell"/>
</dbReference>
<keyword evidence="4" id="KW-1003">Cell membrane</keyword>
<dbReference type="KEGG" id="pfer:IRI77_35930"/>
<dbReference type="RefSeq" id="WP_194449732.1">
    <property type="nucleotide sequence ID" value="NZ_CP063849.1"/>
</dbReference>
<evidence type="ECO:0000256" key="2">
    <source>
        <dbReference type="ARBA" id="ARBA00005811"/>
    </source>
</evidence>
<keyword evidence="13" id="KW-1185">Reference proteome</keyword>
<keyword evidence="8 11" id="KW-1133">Transmembrane helix</keyword>